<gene>
    <name evidence="25" type="ORF">COCHEDRAFT_1026333</name>
</gene>
<dbReference type="Pfam" id="PF03368">
    <property type="entry name" value="Dicer_dimer"/>
    <property type="match status" value="1"/>
</dbReference>
<evidence type="ECO:0000256" key="13">
    <source>
        <dbReference type="ARBA" id="ARBA00022884"/>
    </source>
</evidence>
<evidence type="ECO:0000256" key="9">
    <source>
        <dbReference type="ARBA" id="ARBA00022806"/>
    </source>
</evidence>
<evidence type="ECO:0000256" key="16">
    <source>
        <dbReference type="ARBA" id="ARBA00025403"/>
    </source>
</evidence>
<dbReference type="PANTHER" id="PTHR14950">
    <property type="entry name" value="DICER-RELATED"/>
    <property type="match status" value="1"/>
</dbReference>
<keyword evidence="6" id="KW-0677">Repeat</keyword>
<feature type="domain" description="RNase III" evidence="20">
    <location>
        <begin position="1297"/>
        <end position="1448"/>
    </location>
</feature>
<evidence type="ECO:0000256" key="2">
    <source>
        <dbReference type="ARBA" id="ARBA00001946"/>
    </source>
</evidence>
<keyword evidence="26" id="KW-1185">Reference proteome</keyword>
<dbReference type="SUPFAM" id="SSF52540">
    <property type="entry name" value="P-loop containing nucleoside triphosphate hydrolases"/>
    <property type="match status" value="1"/>
</dbReference>
<keyword evidence="11" id="KW-0067">ATP-binding</keyword>
<dbReference type="Pfam" id="PF04851">
    <property type="entry name" value="ResIII"/>
    <property type="match status" value="1"/>
</dbReference>
<keyword evidence="8" id="KW-0378">Hydrolase</keyword>
<dbReference type="GO" id="GO:0005737">
    <property type="term" value="C:cytoplasm"/>
    <property type="evidence" value="ECO:0007669"/>
    <property type="project" value="TreeGrafter"/>
</dbReference>
<dbReference type="InterPro" id="IPR056755">
    <property type="entry name" value="DSRM_2"/>
</dbReference>
<dbReference type="InterPro" id="IPR036389">
    <property type="entry name" value="RNase_III_sf"/>
</dbReference>
<evidence type="ECO:0000256" key="12">
    <source>
        <dbReference type="ARBA" id="ARBA00022842"/>
    </source>
</evidence>
<comment type="function">
    <text evidence="16">Dicer-like endonuclease involved in cleaving double-stranded RNA in the RNA interference (RNAi) pathway. Produces 21 to 25 bp dsRNAs (siRNAs) which target the selective destruction of homologous RNAs leading to sequence-specific suppression of gene expression, called post-transcriptional gene silencing (PTGS). Part of a broad host defense response against viral infection and transposons.</text>
</comment>
<comment type="cofactor">
    <cofactor evidence="1">
        <name>Mn(2+)</name>
        <dbReference type="ChEBI" id="CHEBI:29035"/>
    </cofactor>
</comment>
<proteinExistence type="inferred from homology"/>
<evidence type="ECO:0000313" key="25">
    <source>
        <dbReference type="EMBL" id="EMD95463.1"/>
    </source>
</evidence>
<keyword evidence="10" id="KW-0862">Zinc</keyword>
<evidence type="ECO:0000313" key="26">
    <source>
        <dbReference type="Proteomes" id="UP000016936"/>
    </source>
</evidence>
<dbReference type="EMBL" id="KB445570">
    <property type="protein sequence ID" value="EMD95463.1"/>
    <property type="molecule type" value="Genomic_DNA"/>
</dbReference>
<dbReference type="PROSITE" id="PS50142">
    <property type="entry name" value="RNASE_3_2"/>
    <property type="match status" value="2"/>
</dbReference>
<dbReference type="GO" id="GO:0051607">
    <property type="term" value="P:defense response to virus"/>
    <property type="evidence" value="ECO:0007669"/>
    <property type="project" value="UniProtKB-KW"/>
</dbReference>
<dbReference type="FunFam" id="3.40.50.300:FF:001669">
    <property type="entry name" value="Dicer-like protein 1"/>
    <property type="match status" value="1"/>
</dbReference>
<protein>
    <recommendedName>
        <fullName evidence="3">Dicer-like protein 1</fullName>
    </recommendedName>
</protein>
<dbReference type="InterPro" id="IPR005034">
    <property type="entry name" value="Dicer_dimerisation"/>
</dbReference>
<evidence type="ECO:0000256" key="6">
    <source>
        <dbReference type="ARBA" id="ARBA00022737"/>
    </source>
</evidence>
<organism evidence="25 26">
    <name type="scientific">Cochliobolus heterostrophus (strain C5 / ATCC 48332 / race O)</name>
    <name type="common">Southern corn leaf blight fungus</name>
    <name type="synonym">Bipolaris maydis</name>
    <dbReference type="NCBI Taxonomy" id="701091"/>
    <lineage>
        <taxon>Eukaryota</taxon>
        <taxon>Fungi</taxon>
        <taxon>Dikarya</taxon>
        <taxon>Ascomycota</taxon>
        <taxon>Pezizomycotina</taxon>
        <taxon>Dothideomycetes</taxon>
        <taxon>Pleosporomycetidae</taxon>
        <taxon>Pleosporales</taxon>
        <taxon>Pleosporineae</taxon>
        <taxon>Pleosporaceae</taxon>
        <taxon>Bipolaris</taxon>
    </lineage>
</organism>
<evidence type="ECO:0000259" key="21">
    <source>
        <dbReference type="PROSITE" id="PS50821"/>
    </source>
</evidence>
<evidence type="ECO:0000256" key="18">
    <source>
        <dbReference type="PROSITE-ProRule" id="PRU00657"/>
    </source>
</evidence>
<sequence>MVWIEIEEEQEDYFPSEENLIRTLSIQDDDKIEQSGKHDHELDEDSEADDTRSHRPTTSMEKRRAQNSIMKAFATNISAVLTQREVEDAATKSAKEEQLSIRDILANQETAVRITNPRDYQTELFQRAKSENVIAVLDTGSGKTHIATLLLRHVLDMELDHRARGGIPRMAFFLVDSVNLVFQQANVLRCGLDQNVEGICGSMGASLWSKSTWQSYFDKNMIIVCTAEVLVQCMMHSFMTMSQINLLIFDEAHHAKSNHPYARLMKDYYLQEIDVSQRPRIFGMTASPVDTKGLSADHIKEAARNLEKLLHSKIATTAESTLASNSISRPDEEVAMYPRLQEEYETPLHQKIRARFGDIRAFDKYFLASKRHGRELGRWASDMYWSFVFTDEQSRKLEQRERLKHSKNRPDEVKEWDAKVKRLQEAAEFVQQFNFGACTLSDQDLSSKVQKLYYWLNLYYERSDEARCIVFVEQRQTARLLQLIFSQIGGPHLRCSVLVGINTSEHEQNISLRNQILTVAKFRRGELNCLFATSVAEEGLDIPQCNLVVRFDLYRTMIAYVQSRGRARHRNSKYLHMIEEGNHDHRERVMDVKLDEQVMRRFCRELPQDRHIDEYDNDSMDLLTFEDQLYPSFITKLGAKLSFRSSLAILNHFVATLPGPDRQTMLQPTYVVCPDLNYDGLDAQRRGFVSEVILPEHSPINTIIGDVQSKKAIAKCSAAYKACLELYKKGYLDDNLLPTTIRRLPAGRNALLALGEKKKGRYSMLIKPEFWQAGRGLVPASLFLTVVDLDAGLDRPHQPLGFLTRNQLPRLPEFPIYLTDGRPSNIVSRSSMVSLPVSAEVLEIITVFTLRIYKDIYNKEFEKNAQNMSYWVVPVHSDRVSSLSSVTTFDQILDMDQLRRVFHEPTWRWTPDTTPDDLMNRYFVDPGNGGRRYYSERFAPHLKPQDPVPKGLSRQGHKFMSSILDYSDSTWTRNRNILKWNQSQPVLQAERIPLRRNQLAHIEDKEKGDFSNLKIYICPEPFHISNLATPFVVMCYVLPAIIHRFESYLIALEACSVLELKVNPALALEALTKDSENSEEHDEEKINFKSGMGPNYERYGYELRMNGFKLTLGLSLEFLGDCFLKMATSLSVFVQQPDENEFEFHVRRMEMLCNKNLMETAVGNKKVVSPEGTEKDLQLYKYIRTESFSRRTWYPEGLRLLKGKGANKSQDDWLKLTHNLGDKSIADVCEAFIGATLQEHYTGDRWRPNDWDEAVKAVKLFANSPDHTMSKWSDYYEAYQKPKYQTAEASAAMLDMARKIEMKHPYHFKYPRLLRSAFAHPSYPYMYENIPNYQRLEFAGDALLDMAFITHLYFKYPDKDPHWLTEHKTPMVSNKFLGAVCVKLGWHVYIKQNTATLTNQIRDYVLEAEEAEREAGGAVDYWVTISEPPKCLADVIEAYVASIFVDAEFDFGVVQTFFEMHLKPFFLDMTLDSYEKFASNHPTTRLSRLLTINFGCIDWRMGALETETVIPGKGKAIAAMVLIHGKVHFYSLGQSGRYARVRASQAALEKLEGLPPFQFRNAYGCDCVDEEAEGEGSQAKQEQMREAMGLSI</sequence>
<evidence type="ECO:0000256" key="3">
    <source>
        <dbReference type="ARBA" id="ARBA00020797"/>
    </source>
</evidence>
<evidence type="ECO:0000256" key="10">
    <source>
        <dbReference type="ARBA" id="ARBA00022833"/>
    </source>
</evidence>
<dbReference type="Proteomes" id="UP000016936">
    <property type="component" value="Unassembled WGS sequence"/>
</dbReference>
<feature type="domain" description="Helicase C-terminal" evidence="23">
    <location>
        <begin position="448"/>
        <end position="623"/>
    </location>
</feature>
<dbReference type="InterPro" id="IPR001650">
    <property type="entry name" value="Helicase_C-like"/>
</dbReference>
<dbReference type="PROSITE" id="PS50821">
    <property type="entry name" value="PAZ"/>
    <property type="match status" value="1"/>
</dbReference>
<dbReference type="Gene3D" id="1.10.1520.10">
    <property type="entry name" value="Ribonuclease III domain"/>
    <property type="match status" value="2"/>
</dbReference>
<evidence type="ECO:0000256" key="17">
    <source>
        <dbReference type="ARBA" id="ARBA00035116"/>
    </source>
</evidence>
<dbReference type="Gene3D" id="3.30.160.380">
    <property type="entry name" value="Dicer dimerisation domain"/>
    <property type="match status" value="1"/>
</dbReference>
<evidence type="ECO:0000259" key="23">
    <source>
        <dbReference type="PROSITE" id="PS51194"/>
    </source>
</evidence>
<keyword evidence="14" id="KW-0051">Antiviral defense</keyword>
<evidence type="ECO:0000256" key="15">
    <source>
        <dbReference type="ARBA" id="ARBA00023211"/>
    </source>
</evidence>
<evidence type="ECO:0000256" key="11">
    <source>
        <dbReference type="ARBA" id="ARBA00022840"/>
    </source>
</evidence>
<keyword evidence="15" id="KW-0464">Manganese</keyword>
<keyword evidence="9" id="KW-0347">Helicase</keyword>
<dbReference type="CDD" id="cd18802">
    <property type="entry name" value="SF2_C_dicer"/>
    <property type="match status" value="1"/>
</dbReference>
<dbReference type="GO" id="GO:0004386">
    <property type="term" value="F:helicase activity"/>
    <property type="evidence" value="ECO:0007669"/>
    <property type="project" value="UniProtKB-KW"/>
</dbReference>
<dbReference type="PROSITE" id="PS51327">
    <property type="entry name" value="DICER_DSRBF"/>
    <property type="match status" value="1"/>
</dbReference>
<evidence type="ECO:0000256" key="4">
    <source>
        <dbReference type="ARBA" id="ARBA00022721"/>
    </source>
</evidence>
<dbReference type="PROSITE" id="PS51192">
    <property type="entry name" value="HELICASE_ATP_BIND_1"/>
    <property type="match status" value="1"/>
</dbReference>
<keyword evidence="4" id="KW-0930">Antiviral protein</keyword>
<dbReference type="SMART" id="SM00490">
    <property type="entry name" value="HELICc"/>
    <property type="match status" value="1"/>
</dbReference>
<dbReference type="GO" id="GO:0003723">
    <property type="term" value="F:RNA binding"/>
    <property type="evidence" value="ECO:0007669"/>
    <property type="project" value="UniProtKB-UniRule"/>
</dbReference>
<keyword evidence="12" id="KW-0460">Magnesium</keyword>
<evidence type="ECO:0000256" key="7">
    <source>
        <dbReference type="ARBA" id="ARBA00022741"/>
    </source>
</evidence>
<dbReference type="PROSITE" id="PS51194">
    <property type="entry name" value="HELICASE_CTER"/>
    <property type="match status" value="1"/>
</dbReference>
<dbReference type="GO" id="GO:0005634">
    <property type="term" value="C:nucleus"/>
    <property type="evidence" value="ECO:0007669"/>
    <property type="project" value="TreeGrafter"/>
</dbReference>
<comment type="similarity">
    <text evidence="17 18">Belongs to the helicase family. Dicer subfamily.</text>
</comment>
<dbReference type="InterPro" id="IPR038248">
    <property type="entry name" value="Dicer_dimer_sf"/>
</dbReference>
<reference evidence="26" key="2">
    <citation type="journal article" date="2013" name="PLoS Genet.">
        <title>Comparative genome structure, secondary metabolite, and effector coding capacity across Cochliobolus pathogens.</title>
        <authorList>
            <person name="Condon B.J."/>
            <person name="Leng Y."/>
            <person name="Wu D."/>
            <person name="Bushley K.E."/>
            <person name="Ohm R.A."/>
            <person name="Otillar R."/>
            <person name="Martin J."/>
            <person name="Schackwitz W."/>
            <person name="Grimwood J."/>
            <person name="MohdZainudin N."/>
            <person name="Xue C."/>
            <person name="Wang R."/>
            <person name="Manning V.A."/>
            <person name="Dhillon B."/>
            <person name="Tu Z.J."/>
            <person name="Steffenson B.J."/>
            <person name="Salamov A."/>
            <person name="Sun H."/>
            <person name="Lowry S."/>
            <person name="LaButti K."/>
            <person name="Han J."/>
            <person name="Copeland A."/>
            <person name="Lindquist E."/>
            <person name="Barry K."/>
            <person name="Schmutz J."/>
            <person name="Baker S.E."/>
            <person name="Ciuffetti L.M."/>
            <person name="Grigoriev I.V."/>
            <person name="Zhong S."/>
            <person name="Turgeon B.G."/>
        </authorList>
    </citation>
    <scope>NUCLEOTIDE SEQUENCE [LARGE SCALE GENOMIC DNA]</scope>
    <source>
        <strain evidence="26">C5 / ATCC 48332 / race O</strain>
    </source>
</reference>
<feature type="region of interest" description="Disordered" evidence="19">
    <location>
        <begin position="25"/>
        <end position="66"/>
    </location>
</feature>
<dbReference type="FunFam" id="3.40.50.300:FF:001988">
    <property type="entry name" value="Dicer-like protein 1"/>
    <property type="match status" value="1"/>
</dbReference>
<dbReference type="STRING" id="701091.M2V6V9"/>
<dbReference type="GO" id="GO:0046872">
    <property type="term" value="F:metal ion binding"/>
    <property type="evidence" value="ECO:0007669"/>
    <property type="project" value="UniProtKB-KW"/>
</dbReference>
<evidence type="ECO:0000256" key="1">
    <source>
        <dbReference type="ARBA" id="ARBA00001936"/>
    </source>
</evidence>
<dbReference type="GO" id="GO:0005524">
    <property type="term" value="F:ATP binding"/>
    <property type="evidence" value="ECO:0007669"/>
    <property type="project" value="UniProtKB-KW"/>
</dbReference>
<dbReference type="InterPro" id="IPR006935">
    <property type="entry name" value="Helicase/UvrB_N"/>
</dbReference>
<evidence type="ECO:0000259" key="20">
    <source>
        <dbReference type="PROSITE" id="PS50142"/>
    </source>
</evidence>
<keyword evidence="13 18" id="KW-0694">RNA-binding</keyword>
<dbReference type="SUPFAM" id="SSF69065">
    <property type="entry name" value="RNase III domain-like"/>
    <property type="match status" value="2"/>
</dbReference>
<dbReference type="InterPro" id="IPR027417">
    <property type="entry name" value="P-loop_NTPase"/>
</dbReference>
<dbReference type="Pfam" id="PF00636">
    <property type="entry name" value="Ribonuclease_3"/>
    <property type="match status" value="2"/>
</dbReference>
<dbReference type="GO" id="GO:0004525">
    <property type="term" value="F:ribonuclease III activity"/>
    <property type="evidence" value="ECO:0007669"/>
    <property type="project" value="InterPro"/>
</dbReference>
<dbReference type="InterPro" id="IPR000999">
    <property type="entry name" value="RNase_III_dom"/>
</dbReference>
<dbReference type="FunFam" id="1.10.1520.10:FF:000026">
    <property type="entry name" value="Dicer-like protein 1"/>
    <property type="match status" value="1"/>
</dbReference>
<keyword evidence="5" id="KW-0479">Metal-binding</keyword>
<dbReference type="SMART" id="SM00487">
    <property type="entry name" value="DEXDc"/>
    <property type="match status" value="1"/>
</dbReference>
<dbReference type="OMA" id="YHVNRMC"/>
<feature type="domain" description="Dicer dsRNA-binding fold" evidence="24">
    <location>
        <begin position="646"/>
        <end position="746"/>
    </location>
</feature>
<dbReference type="GO" id="GO:0050688">
    <property type="term" value="P:regulation of defense response to virus"/>
    <property type="evidence" value="ECO:0007669"/>
    <property type="project" value="UniProtKB-KW"/>
</dbReference>
<evidence type="ECO:0000256" key="19">
    <source>
        <dbReference type="SAM" id="MobiDB-lite"/>
    </source>
</evidence>
<feature type="domain" description="PAZ" evidence="21">
    <location>
        <begin position="905"/>
        <end position="1026"/>
    </location>
</feature>
<dbReference type="eggNOG" id="KOG0701">
    <property type="taxonomic scope" value="Eukaryota"/>
</dbReference>
<dbReference type="GO" id="GO:0003677">
    <property type="term" value="F:DNA binding"/>
    <property type="evidence" value="ECO:0007669"/>
    <property type="project" value="InterPro"/>
</dbReference>
<dbReference type="CDD" id="cd18034">
    <property type="entry name" value="DEXHc_dicer"/>
    <property type="match status" value="1"/>
</dbReference>
<dbReference type="SMART" id="SM00535">
    <property type="entry name" value="RIBOc"/>
    <property type="match status" value="1"/>
</dbReference>
<dbReference type="Pfam" id="PF24995">
    <property type="entry name" value="DSRM_2"/>
    <property type="match status" value="1"/>
</dbReference>
<accession>M2V6V9</accession>
<dbReference type="Pfam" id="PF00271">
    <property type="entry name" value="Helicase_C"/>
    <property type="match status" value="1"/>
</dbReference>
<keyword evidence="7" id="KW-0547">Nucleotide-binding</keyword>
<reference evidence="25 26" key="1">
    <citation type="journal article" date="2012" name="PLoS Pathog.">
        <title>Diverse lifestyles and strategies of plant pathogenesis encoded in the genomes of eighteen Dothideomycetes fungi.</title>
        <authorList>
            <person name="Ohm R.A."/>
            <person name="Feau N."/>
            <person name="Henrissat B."/>
            <person name="Schoch C.L."/>
            <person name="Horwitz B.A."/>
            <person name="Barry K.W."/>
            <person name="Condon B.J."/>
            <person name="Copeland A.C."/>
            <person name="Dhillon B."/>
            <person name="Glaser F."/>
            <person name="Hesse C.N."/>
            <person name="Kosti I."/>
            <person name="LaButti K."/>
            <person name="Lindquist E.A."/>
            <person name="Lucas S."/>
            <person name="Salamov A.A."/>
            <person name="Bradshaw R.E."/>
            <person name="Ciuffetti L."/>
            <person name="Hamelin R.C."/>
            <person name="Kema G.H.J."/>
            <person name="Lawrence C."/>
            <person name="Scott J.A."/>
            <person name="Spatafora J.W."/>
            <person name="Turgeon B.G."/>
            <person name="de Wit P.J.G.M."/>
            <person name="Zhong S."/>
            <person name="Goodwin S.B."/>
            <person name="Grigoriev I.V."/>
        </authorList>
    </citation>
    <scope>NUCLEOTIDE SEQUENCE [LARGE SCALE GENOMIC DNA]</scope>
    <source>
        <strain evidence="26">C5 / ATCC 48332 / race O</strain>
    </source>
</reference>
<evidence type="ECO:0000259" key="22">
    <source>
        <dbReference type="PROSITE" id="PS51192"/>
    </source>
</evidence>
<feature type="domain" description="RNase III" evidence="20">
    <location>
        <begin position="1049"/>
        <end position="1161"/>
    </location>
</feature>
<name>M2V6V9_COCH5</name>
<evidence type="ECO:0000259" key="24">
    <source>
        <dbReference type="PROSITE" id="PS51327"/>
    </source>
</evidence>
<dbReference type="PANTHER" id="PTHR14950:SF62">
    <property type="entry name" value="DICER-LIKE PROTEIN 1"/>
    <property type="match status" value="1"/>
</dbReference>
<feature type="compositionally biased region" description="Basic and acidic residues" evidence="19">
    <location>
        <begin position="28"/>
        <end position="41"/>
    </location>
</feature>
<dbReference type="HOGENOM" id="CLU_000907_4_3_1"/>
<comment type="cofactor">
    <cofactor evidence="2">
        <name>Mg(2+)</name>
        <dbReference type="ChEBI" id="CHEBI:18420"/>
    </cofactor>
</comment>
<dbReference type="InterPro" id="IPR014001">
    <property type="entry name" value="Helicase_ATP-bd"/>
</dbReference>
<dbReference type="CDD" id="cd00593">
    <property type="entry name" value="RIBOc"/>
    <property type="match status" value="2"/>
</dbReference>
<dbReference type="GO" id="GO:0030422">
    <property type="term" value="P:siRNA processing"/>
    <property type="evidence" value="ECO:0007669"/>
    <property type="project" value="TreeGrafter"/>
</dbReference>
<evidence type="ECO:0000256" key="8">
    <source>
        <dbReference type="ARBA" id="ARBA00022801"/>
    </source>
</evidence>
<feature type="domain" description="Helicase ATP-binding" evidence="22">
    <location>
        <begin position="124"/>
        <end position="306"/>
    </location>
</feature>
<dbReference type="InterPro" id="IPR003100">
    <property type="entry name" value="PAZ_dom"/>
</dbReference>
<evidence type="ECO:0000256" key="5">
    <source>
        <dbReference type="ARBA" id="ARBA00022723"/>
    </source>
</evidence>
<evidence type="ECO:0000256" key="14">
    <source>
        <dbReference type="ARBA" id="ARBA00023118"/>
    </source>
</evidence>
<dbReference type="Gene3D" id="3.40.50.300">
    <property type="entry name" value="P-loop containing nucleotide triphosphate hydrolases"/>
    <property type="match status" value="2"/>
</dbReference>
<dbReference type="OrthoDB" id="416741at2759"/>